<dbReference type="AlphaFoldDB" id="A0A6A6RLF3"/>
<feature type="compositionally biased region" description="Polar residues" evidence="4">
    <location>
        <begin position="20"/>
        <end position="29"/>
    </location>
</feature>
<comment type="subcellular location">
    <subcellularLocation>
        <location evidence="1">Nucleus</location>
    </subcellularLocation>
</comment>
<dbReference type="EMBL" id="MU006800">
    <property type="protein sequence ID" value="KAF2636180.1"/>
    <property type="molecule type" value="Genomic_DNA"/>
</dbReference>
<reference evidence="5" key="1">
    <citation type="journal article" date="2020" name="Stud. Mycol.">
        <title>101 Dothideomycetes genomes: a test case for predicting lifestyles and emergence of pathogens.</title>
        <authorList>
            <person name="Haridas S."/>
            <person name="Albert R."/>
            <person name="Binder M."/>
            <person name="Bloem J."/>
            <person name="Labutti K."/>
            <person name="Salamov A."/>
            <person name="Andreopoulos B."/>
            <person name="Baker S."/>
            <person name="Barry K."/>
            <person name="Bills G."/>
            <person name="Bluhm B."/>
            <person name="Cannon C."/>
            <person name="Castanera R."/>
            <person name="Culley D."/>
            <person name="Daum C."/>
            <person name="Ezra D."/>
            <person name="Gonzalez J."/>
            <person name="Henrissat B."/>
            <person name="Kuo A."/>
            <person name="Liang C."/>
            <person name="Lipzen A."/>
            <person name="Lutzoni F."/>
            <person name="Magnuson J."/>
            <person name="Mondo S."/>
            <person name="Nolan M."/>
            <person name="Ohm R."/>
            <person name="Pangilinan J."/>
            <person name="Park H.-J."/>
            <person name="Ramirez L."/>
            <person name="Alfaro M."/>
            <person name="Sun H."/>
            <person name="Tritt A."/>
            <person name="Yoshinaga Y."/>
            <person name="Zwiers L.-H."/>
            <person name="Turgeon B."/>
            <person name="Goodwin S."/>
            <person name="Spatafora J."/>
            <person name="Crous P."/>
            <person name="Grigoriev I."/>
        </authorList>
    </citation>
    <scope>NUCLEOTIDE SEQUENCE</scope>
    <source>
        <strain evidence="5">CBS 473.64</strain>
    </source>
</reference>
<dbReference type="InterPro" id="IPR007858">
    <property type="entry name" value="Dpy-30_motif"/>
</dbReference>
<keyword evidence="3" id="KW-0539">Nucleus</keyword>
<evidence type="ECO:0000256" key="1">
    <source>
        <dbReference type="ARBA" id="ARBA00004123"/>
    </source>
</evidence>
<dbReference type="OrthoDB" id="417678at2759"/>
<evidence type="ECO:0000256" key="3">
    <source>
        <dbReference type="ARBA" id="ARBA00023242"/>
    </source>
</evidence>
<feature type="compositionally biased region" description="Low complexity" evidence="4">
    <location>
        <begin position="39"/>
        <end position="58"/>
    </location>
</feature>
<gene>
    <name evidence="5" type="ORF">P280DRAFT_522425</name>
</gene>
<evidence type="ECO:0000256" key="2">
    <source>
        <dbReference type="ARBA" id="ARBA00010849"/>
    </source>
</evidence>
<proteinExistence type="inferred from homology"/>
<accession>A0A6A6RLF3</accession>
<protein>
    <submittedName>
        <fullName evidence="5">Uncharacterized protein</fullName>
    </submittedName>
</protein>
<dbReference type="Pfam" id="PF05186">
    <property type="entry name" value="Dpy-30"/>
    <property type="match status" value="1"/>
</dbReference>
<dbReference type="CDD" id="cd22965">
    <property type="entry name" value="DD_DPY30_SDC1"/>
    <property type="match status" value="1"/>
</dbReference>
<dbReference type="InterPro" id="IPR049629">
    <property type="entry name" value="DPY30_SDC1_DD"/>
</dbReference>
<evidence type="ECO:0000256" key="4">
    <source>
        <dbReference type="SAM" id="MobiDB-lite"/>
    </source>
</evidence>
<dbReference type="GO" id="GO:0005634">
    <property type="term" value="C:nucleus"/>
    <property type="evidence" value="ECO:0007669"/>
    <property type="project" value="UniProtKB-SubCell"/>
</dbReference>
<feature type="region of interest" description="Disordered" evidence="4">
    <location>
        <begin position="1"/>
        <end position="95"/>
    </location>
</feature>
<sequence>MADPTPIPASQSVDPELLQNGASVPTTTGADIDMPDPAPVSSQPVPQPLPVTVSAATPAPTPVAAPTPTTTRNSPHLGASQPPSQPYPHGSPTRVYLNQHVTPHLLEAMKHLATNEPEKPLKFLSEFLAQKSAELEG</sequence>
<dbReference type="Proteomes" id="UP000799753">
    <property type="component" value="Unassembled WGS sequence"/>
</dbReference>
<organism evidence="5 6">
    <name type="scientific">Massarina eburnea CBS 473.64</name>
    <dbReference type="NCBI Taxonomy" id="1395130"/>
    <lineage>
        <taxon>Eukaryota</taxon>
        <taxon>Fungi</taxon>
        <taxon>Dikarya</taxon>
        <taxon>Ascomycota</taxon>
        <taxon>Pezizomycotina</taxon>
        <taxon>Dothideomycetes</taxon>
        <taxon>Pleosporomycetidae</taxon>
        <taxon>Pleosporales</taxon>
        <taxon>Massarineae</taxon>
        <taxon>Massarinaceae</taxon>
        <taxon>Massarina</taxon>
    </lineage>
</organism>
<evidence type="ECO:0000313" key="6">
    <source>
        <dbReference type="Proteomes" id="UP000799753"/>
    </source>
</evidence>
<evidence type="ECO:0000313" key="5">
    <source>
        <dbReference type="EMBL" id="KAF2636180.1"/>
    </source>
</evidence>
<dbReference type="Gene3D" id="1.20.890.10">
    <property type="entry name" value="cAMP-dependent protein kinase regulatory subunit, dimerization-anchoring domain"/>
    <property type="match status" value="1"/>
</dbReference>
<keyword evidence="6" id="KW-1185">Reference proteome</keyword>
<comment type="similarity">
    <text evidence="2">Belongs to the dpy-30 family.</text>
</comment>
<name>A0A6A6RLF3_9PLEO</name>